<feature type="signal peptide" evidence="6">
    <location>
        <begin position="1"/>
        <end position="24"/>
    </location>
</feature>
<keyword evidence="2 6" id="KW-0732">Signal</keyword>
<keyword evidence="5" id="KW-0449">Lipoprotein</keyword>
<sequence length="471" mass="53345">MVKIYKTTLLFALPFLLSGCGAYWNQPTGPQDARISEITEATKDLRELPPPAEPIVVGVYNFKDQTGQYKNLENVSSFSTAVTQGATTILVKALEDSKWFRPIERENLNNLLGERNIIRSTRDEYSDANNPPQRLNPLLFAGMLLEGGVISYDTNIMTGGVGARYFGVGGSAEYRQDRITVYLRAVSTNTGEVLKTVNVSKTILSQAVDVGIFRFVNFERLLEVETGFTKNEPTQLAVQEAIERAVELLILEGIKDDLWGTLEGEEKDQQLVDAYMAEKELEESTTLYERQYLPQDFRHVITPSLGLSLMDGDYDSSVLDFRAGLSYKYRLYPHFALGADFEIFRLNSTPEERTWWLSQTLLLDFTILPNDRLSPKVYGGPGLLLYADDTDTQFNSKWDSYFQLKAGLGLDYRVSDRVSLELTGDWNFAFTDQLDNLVQGRRDDYYINFGFGVNYQFGARNKNKEANSNNQ</sequence>
<dbReference type="EMBL" id="MQUB01000001">
    <property type="protein sequence ID" value="PQB03813.1"/>
    <property type="molecule type" value="Genomic_DNA"/>
</dbReference>
<protein>
    <submittedName>
        <fullName evidence="7">Uncharacterized protein</fullName>
    </submittedName>
</protein>
<dbReference type="Gene3D" id="3.40.50.10610">
    <property type="entry name" value="ABC-type transport auxiliary lipoprotein component"/>
    <property type="match status" value="2"/>
</dbReference>
<evidence type="ECO:0000313" key="7">
    <source>
        <dbReference type="EMBL" id="PQB03813.1"/>
    </source>
</evidence>
<feature type="chain" id="PRO_5015783736" evidence="6">
    <location>
        <begin position="25"/>
        <end position="471"/>
    </location>
</feature>
<keyword evidence="4" id="KW-0564">Palmitate</keyword>
<keyword evidence="8" id="KW-1185">Reference proteome</keyword>
<dbReference type="PANTHER" id="PTHR41164">
    <property type="entry name" value="CURLI PRODUCTION ASSEMBLY/TRANSPORT COMPONENT CSGG"/>
    <property type="match status" value="1"/>
</dbReference>
<reference evidence="7 8" key="1">
    <citation type="submission" date="2016-11" db="EMBL/GenBank/DDBJ databases">
        <title>Trade-off between light-utilization and light-protection in marine flavobacteria.</title>
        <authorList>
            <person name="Kumagai Y."/>
        </authorList>
    </citation>
    <scope>NUCLEOTIDE SEQUENCE [LARGE SCALE GENOMIC DNA]</scope>
    <source>
        <strain evidence="7 8">NBRC 107741</strain>
    </source>
</reference>
<organism evidence="7 8">
    <name type="scientific">Aureitalea marina</name>
    <dbReference type="NCBI Taxonomy" id="930804"/>
    <lineage>
        <taxon>Bacteria</taxon>
        <taxon>Pseudomonadati</taxon>
        <taxon>Bacteroidota</taxon>
        <taxon>Flavobacteriia</taxon>
        <taxon>Flavobacteriales</taxon>
        <taxon>Flavobacteriaceae</taxon>
        <taxon>Aureitalea</taxon>
    </lineage>
</organism>
<dbReference type="GO" id="GO:0030288">
    <property type="term" value="C:outer membrane-bounded periplasmic space"/>
    <property type="evidence" value="ECO:0007669"/>
    <property type="project" value="InterPro"/>
</dbReference>
<dbReference type="RefSeq" id="WP_104811735.1">
    <property type="nucleotide sequence ID" value="NZ_MQUB01000001.1"/>
</dbReference>
<dbReference type="Pfam" id="PF03783">
    <property type="entry name" value="CsgG"/>
    <property type="match status" value="1"/>
</dbReference>
<dbReference type="Proteomes" id="UP000239800">
    <property type="component" value="Unassembled WGS sequence"/>
</dbReference>
<evidence type="ECO:0000256" key="6">
    <source>
        <dbReference type="SAM" id="SignalP"/>
    </source>
</evidence>
<evidence type="ECO:0000256" key="1">
    <source>
        <dbReference type="ARBA" id="ARBA00022475"/>
    </source>
</evidence>
<keyword evidence="3" id="KW-0472">Membrane</keyword>
<proteinExistence type="predicted"/>
<dbReference type="OrthoDB" id="1110708at2"/>
<dbReference type="SUPFAM" id="SSF56925">
    <property type="entry name" value="OMPA-like"/>
    <property type="match status" value="1"/>
</dbReference>
<dbReference type="PANTHER" id="PTHR41164:SF1">
    <property type="entry name" value="CURLI PRODUCTION ASSEMBLY_TRANSPORT COMPONENT CSGG"/>
    <property type="match status" value="1"/>
</dbReference>
<evidence type="ECO:0000256" key="2">
    <source>
        <dbReference type="ARBA" id="ARBA00022729"/>
    </source>
</evidence>
<evidence type="ECO:0000313" key="8">
    <source>
        <dbReference type="Proteomes" id="UP000239800"/>
    </source>
</evidence>
<gene>
    <name evidence="7" type="ORF">BST85_02025</name>
</gene>
<dbReference type="InterPro" id="IPR005534">
    <property type="entry name" value="Curli_assmbl/transp-comp_CsgG"/>
</dbReference>
<accession>A0A2S7KML9</accession>
<keyword evidence="1" id="KW-1003">Cell membrane</keyword>
<dbReference type="AlphaFoldDB" id="A0A2S7KML9"/>
<name>A0A2S7KML9_9FLAO</name>
<evidence type="ECO:0000256" key="4">
    <source>
        <dbReference type="ARBA" id="ARBA00023139"/>
    </source>
</evidence>
<dbReference type="InterPro" id="IPR011250">
    <property type="entry name" value="OMP/PagP_B-barrel"/>
</dbReference>
<dbReference type="Gene3D" id="2.40.160.20">
    <property type="match status" value="1"/>
</dbReference>
<evidence type="ECO:0000256" key="5">
    <source>
        <dbReference type="ARBA" id="ARBA00023288"/>
    </source>
</evidence>
<dbReference type="PROSITE" id="PS51257">
    <property type="entry name" value="PROKAR_LIPOPROTEIN"/>
    <property type="match status" value="1"/>
</dbReference>
<evidence type="ECO:0000256" key="3">
    <source>
        <dbReference type="ARBA" id="ARBA00023136"/>
    </source>
</evidence>
<comment type="caution">
    <text evidence="7">The sequence shown here is derived from an EMBL/GenBank/DDBJ whole genome shotgun (WGS) entry which is preliminary data.</text>
</comment>